<comment type="caution">
    <text evidence="1">The sequence shown here is derived from an EMBL/GenBank/DDBJ whole genome shotgun (WGS) entry which is preliminary data.</text>
</comment>
<dbReference type="InterPro" id="IPR052560">
    <property type="entry name" value="RdDP_mobile_element"/>
</dbReference>
<dbReference type="PANTHER" id="PTHR36688">
    <property type="entry name" value="ENDO/EXONUCLEASE/PHOSPHATASE DOMAIN-CONTAINING PROTEIN"/>
    <property type="match status" value="1"/>
</dbReference>
<evidence type="ECO:0008006" key="3">
    <source>
        <dbReference type="Google" id="ProtNLM"/>
    </source>
</evidence>
<name>A0A397T7C3_9GLOM</name>
<dbReference type="OrthoDB" id="2320989at2759"/>
<reference evidence="1 2" key="1">
    <citation type="submission" date="2018-06" db="EMBL/GenBank/DDBJ databases">
        <title>Comparative genomics reveals the genomic features of Rhizophagus irregularis, R. cerebriforme, R. diaphanum and Gigaspora rosea, and their symbiotic lifestyle signature.</title>
        <authorList>
            <person name="Morin E."/>
            <person name="San Clemente H."/>
            <person name="Chen E.C.H."/>
            <person name="De La Providencia I."/>
            <person name="Hainaut M."/>
            <person name="Kuo A."/>
            <person name="Kohler A."/>
            <person name="Murat C."/>
            <person name="Tang N."/>
            <person name="Roy S."/>
            <person name="Loubradou J."/>
            <person name="Henrissat B."/>
            <person name="Grigoriev I.V."/>
            <person name="Corradi N."/>
            <person name="Roux C."/>
            <person name="Martin F.M."/>
        </authorList>
    </citation>
    <scope>NUCLEOTIDE SEQUENCE [LARGE SCALE GENOMIC DNA]</scope>
    <source>
        <strain evidence="1 2">DAOM 227022</strain>
    </source>
</reference>
<sequence>MEFYIQRRITDLMDNQRRMINSLLNRTPKIITLDKLQYVDDNQETIFTTDHNTIEHLAISHYQTLGNPNANQINNFTNTSDLPQNWQHIFQLADHVRSQWFNNITNPITELEFNNIIHTCPINKAAGKSKIKYEDIKHAHSSLKLLIIKFFNNILNSQIYPTAWFQALLFPIPKPKPFKGLLNNTRPIILLETLRKIFVKIISTRLNNILSHHPILQFNNRASL</sequence>
<dbReference type="Proteomes" id="UP000265703">
    <property type="component" value="Unassembled WGS sequence"/>
</dbReference>
<gene>
    <name evidence="1" type="ORF">C1645_822764</name>
</gene>
<evidence type="ECO:0000313" key="1">
    <source>
        <dbReference type="EMBL" id="RIA90924.1"/>
    </source>
</evidence>
<evidence type="ECO:0000313" key="2">
    <source>
        <dbReference type="Proteomes" id="UP000265703"/>
    </source>
</evidence>
<dbReference type="PANTHER" id="PTHR36688:SF2">
    <property type="entry name" value="ENDONUCLEASE_EXONUCLEASE_PHOSPHATASE DOMAIN-CONTAINING PROTEIN"/>
    <property type="match status" value="1"/>
</dbReference>
<dbReference type="STRING" id="658196.A0A397T7C3"/>
<dbReference type="AlphaFoldDB" id="A0A397T7C3"/>
<organism evidence="1 2">
    <name type="scientific">Glomus cerebriforme</name>
    <dbReference type="NCBI Taxonomy" id="658196"/>
    <lineage>
        <taxon>Eukaryota</taxon>
        <taxon>Fungi</taxon>
        <taxon>Fungi incertae sedis</taxon>
        <taxon>Mucoromycota</taxon>
        <taxon>Glomeromycotina</taxon>
        <taxon>Glomeromycetes</taxon>
        <taxon>Glomerales</taxon>
        <taxon>Glomeraceae</taxon>
        <taxon>Glomus</taxon>
    </lineage>
</organism>
<dbReference type="EMBL" id="QKYT01000167">
    <property type="protein sequence ID" value="RIA90924.1"/>
    <property type="molecule type" value="Genomic_DNA"/>
</dbReference>
<protein>
    <recommendedName>
        <fullName evidence="3">Reverse transcriptase domain-containing protein</fullName>
    </recommendedName>
</protein>
<accession>A0A397T7C3</accession>
<proteinExistence type="predicted"/>
<keyword evidence="2" id="KW-1185">Reference proteome</keyword>